<dbReference type="Proteomes" id="UP000092124">
    <property type="component" value="Unassembled WGS sequence"/>
</dbReference>
<dbReference type="AlphaFoldDB" id="A0A1A6GIH7"/>
<evidence type="ECO:0000313" key="1">
    <source>
        <dbReference type="EMBL" id="OBS65117.1"/>
    </source>
</evidence>
<protein>
    <submittedName>
        <fullName evidence="1">Uncharacterized protein</fullName>
    </submittedName>
</protein>
<dbReference type="EMBL" id="LZPO01097104">
    <property type="protein sequence ID" value="OBS65117.1"/>
    <property type="molecule type" value="Genomic_DNA"/>
</dbReference>
<sequence>MQTEMGYSFKKHLQLLLLLRKNTKWRMMLVQREGPEDLGAQIRRLQRLLQRIPQRELYY</sequence>
<accession>A0A1A6GIH7</accession>
<keyword evidence="2" id="KW-1185">Reference proteome</keyword>
<evidence type="ECO:0000313" key="2">
    <source>
        <dbReference type="Proteomes" id="UP000092124"/>
    </source>
</evidence>
<gene>
    <name evidence="1" type="ORF">A6R68_06342</name>
</gene>
<reference evidence="1 2" key="1">
    <citation type="submission" date="2016-06" db="EMBL/GenBank/DDBJ databases">
        <title>The Draft Genome Sequence and Annotation of the Desert Woodrat Neotoma lepida.</title>
        <authorList>
            <person name="Campbell M."/>
            <person name="Oakeson K.F."/>
            <person name="Yandell M."/>
            <person name="Halpert J.R."/>
            <person name="Dearing D."/>
        </authorList>
    </citation>
    <scope>NUCLEOTIDE SEQUENCE [LARGE SCALE GENOMIC DNA]</scope>
    <source>
        <strain evidence="1">417</strain>
        <tissue evidence="1">Liver</tissue>
    </source>
</reference>
<comment type="caution">
    <text evidence="1">The sequence shown here is derived from an EMBL/GenBank/DDBJ whole genome shotgun (WGS) entry which is preliminary data.</text>
</comment>
<name>A0A1A6GIH7_NEOLE</name>
<organism evidence="1 2">
    <name type="scientific">Neotoma lepida</name>
    <name type="common">Desert woodrat</name>
    <dbReference type="NCBI Taxonomy" id="56216"/>
    <lineage>
        <taxon>Eukaryota</taxon>
        <taxon>Metazoa</taxon>
        <taxon>Chordata</taxon>
        <taxon>Craniata</taxon>
        <taxon>Vertebrata</taxon>
        <taxon>Euteleostomi</taxon>
        <taxon>Mammalia</taxon>
        <taxon>Eutheria</taxon>
        <taxon>Euarchontoglires</taxon>
        <taxon>Glires</taxon>
        <taxon>Rodentia</taxon>
        <taxon>Myomorpha</taxon>
        <taxon>Muroidea</taxon>
        <taxon>Cricetidae</taxon>
        <taxon>Neotominae</taxon>
        <taxon>Neotoma</taxon>
    </lineage>
</organism>
<proteinExistence type="predicted"/>